<evidence type="ECO:0000313" key="7">
    <source>
        <dbReference type="Proteomes" id="UP000245926"/>
    </source>
</evidence>
<proteinExistence type="predicted"/>
<evidence type="ECO:0000256" key="2">
    <source>
        <dbReference type="ARBA" id="ARBA00023125"/>
    </source>
</evidence>
<dbReference type="SUPFAM" id="SSF48498">
    <property type="entry name" value="Tetracyclin repressor-like, C-terminal domain"/>
    <property type="match status" value="1"/>
</dbReference>
<dbReference type="KEGG" id="mets:DK389_06375"/>
<evidence type="ECO:0000256" key="4">
    <source>
        <dbReference type="PROSITE-ProRule" id="PRU00335"/>
    </source>
</evidence>
<dbReference type="InterPro" id="IPR036271">
    <property type="entry name" value="Tet_transcr_reg_TetR-rel_C_sf"/>
</dbReference>
<keyword evidence="7" id="KW-1185">Reference proteome</keyword>
<dbReference type="PRINTS" id="PR00455">
    <property type="entry name" value="HTHTETR"/>
</dbReference>
<dbReference type="Proteomes" id="UP000245926">
    <property type="component" value="Chromosome"/>
</dbReference>
<dbReference type="Pfam" id="PF00440">
    <property type="entry name" value="TetR_N"/>
    <property type="match status" value="1"/>
</dbReference>
<keyword evidence="2 4" id="KW-0238">DNA-binding</keyword>
<reference evidence="7" key="1">
    <citation type="submission" date="2018-05" db="EMBL/GenBank/DDBJ databases">
        <title>Complete Genome Sequence of Methylobacterium sp. 17SD2-17.</title>
        <authorList>
            <person name="Srinivasan S."/>
        </authorList>
    </citation>
    <scope>NUCLEOTIDE SEQUENCE [LARGE SCALE GENOMIC DNA]</scope>
    <source>
        <strain evidence="7">17SD2-17</strain>
    </source>
</reference>
<dbReference type="PANTHER" id="PTHR30055:SF151">
    <property type="entry name" value="TRANSCRIPTIONAL REGULATORY PROTEIN"/>
    <property type="match status" value="1"/>
</dbReference>
<keyword evidence="1" id="KW-0805">Transcription regulation</keyword>
<dbReference type="PROSITE" id="PS50977">
    <property type="entry name" value="HTH_TETR_2"/>
    <property type="match status" value="1"/>
</dbReference>
<evidence type="ECO:0000256" key="1">
    <source>
        <dbReference type="ARBA" id="ARBA00023015"/>
    </source>
</evidence>
<feature type="domain" description="HTH tetR-type" evidence="5">
    <location>
        <begin position="17"/>
        <end position="77"/>
    </location>
</feature>
<dbReference type="Pfam" id="PF17935">
    <property type="entry name" value="TetR_C_27"/>
    <property type="match status" value="1"/>
</dbReference>
<keyword evidence="3" id="KW-0804">Transcription</keyword>
<dbReference type="GO" id="GO:0003700">
    <property type="term" value="F:DNA-binding transcription factor activity"/>
    <property type="evidence" value="ECO:0007669"/>
    <property type="project" value="TreeGrafter"/>
</dbReference>
<dbReference type="InterPro" id="IPR001647">
    <property type="entry name" value="HTH_TetR"/>
</dbReference>
<protein>
    <submittedName>
        <fullName evidence="6">TetR family transcriptional regulator</fullName>
    </submittedName>
</protein>
<dbReference type="InterPro" id="IPR009057">
    <property type="entry name" value="Homeodomain-like_sf"/>
</dbReference>
<feature type="DNA-binding region" description="H-T-H motif" evidence="4">
    <location>
        <begin position="40"/>
        <end position="59"/>
    </location>
</feature>
<evidence type="ECO:0000256" key="3">
    <source>
        <dbReference type="ARBA" id="ARBA00023163"/>
    </source>
</evidence>
<dbReference type="RefSeq" id="WP_109888191.1">
    <property type="nucleotide sequence ID" value="NZ_CP029550.1"/>
</dbReference>
<dbReference type="OrthoDB" id="9802498at2"/>
<dbReference type="EMBL" id="CP029550">
    <property type="protein sequence ID" value="AWN40225.1"/>
    <property type="molecule type" value="Genomic_DNA"/>
</dbReference>
<dbReference type="InterPro" id="IPR041478">
    <property type="entry name" value="TetR_C_27"/>
</dbReference>
<dbReference type="GO" id="GO:0000976">
    <property type="term" value="F:transcription cis-regulatory region binding"/>
    <property type="evidence" value="ECO:0007669"/>
    <property type="project" value="TreeGrafter"/>
</dbReference>
<dbReference type="Gene3D" id="1.10.357.10">
    <property type="entry name" value="Tetracycline Repressor, domain 2"/>
    <property type="match status" value="1"/>
</dbReference>
<name>A0A2U8W2B3_9HYPH</name>
<dbReference type="AlphaFoldDB" id="A0A2U8W2B3"/>
<gene>
    <name evidence="6" type="ORF">DK389_06375</name>
</gene>
<dbReference type="SUPFAM" id="SSF46689">
    <property type="entry name" value="Homeodomain-like"/>
    <property type="match status" value="1"/>
</dbReference>
<dbReference type="PANTHER" id="PTHR30055">
    <property type="entry name" value="HTH-TYPE TRANSCRIPTIONAL REGULATOR RUTR"/>
    <property type="match status" value="1"/>
</dbReference>
<sequence length="206" mass="22946">MTVTDLARDAATDPDTSDLRSRILTIAERLFRDMGYRKTTVADIAAALRMSPGNVYRFFPSKKALNEAVAERLLAQIEAELGRIVSESCSPARERLRRFLRTTHAMSAGQFTANRRMHDMVEVAMAESWEVIHGHIDRVEELLVVLVTEGVRSGEFRAVDPRAAARCVQTAIVRFCHPALIAQCADREQPTIDEMTDFLLTGLGTG</sequence>
<organism evidence="6 7">
    <name type="scientific">Methylobacterium durans</name>
    <dbReference type="NCBI Taxonomy" id="2202825"/>
    <lineage>
        <taxon>Bacteria</taxon>
        <taxon>Pseudomonadati</taxon>
        <taxon>Pseudomonadota</taxon>
        <taxon>Alphaproteobacteria</taxon>
        <taxon>Hyphomicrobiales</taxon>
        <taxon>Methylobacteriaceae</taxon>
        <taxon>Methylobacterium</taxon>
    </lineage>
</organism>
<accession>A0A2U8W2B3</accession>
<evidence type="ECO:0000259" key="5">
    <source>
        <dbReference type="PROSITE" id="PS50977"/>
    </source>
</evidence>
<dbReference type="InterPro" id="IPR050109">
    <property type="entry name" value="HTH-type_TetR-like_transc_reg"/>
</dbReference>
<evidence type="ECO:0000313" key="6">
    <source>
        <dbReference type="EMBL" id="AWN40225.1"/>
    </source>
</evidence>